<proteinExistence type="predicted"/>
<dbReference type="RefSeq" id="WP_171681371.1">
    <property type="nucleotide sequence ID" value="NZ_WHNZ01000004.1"/>
</dbReference>
<sequence length="105" mass="11364">MALVPLKQTITVTKAGVTDEWGDVGPGDELTLKARVVEETKIITAASGKEAVTSLHIYLDKLADISYDDTITFTNENGVTVERKPLSIAVKRGFSSKPILTEVFV</sequence>
<evidence type="ECO:0000313" key="1">
    <source>
        <dbReference type="EMBL" id="NOU98480.1"/>
    </source>
</evidence>
<evidence type="ECO:0000313" key="2">
    <source>
        <dbReference type="Proteomes" id="UP000618579"/>
    </source>
</evidence>
<reference evidence="1 2" key="1">
    <citation type="submission" date="2019-10" db="EMBL/GenBank/DDBJ databases">
        <title>Description of Paenibacillus pedi sp. nov.</title>
        <authorList>
            <person name="Carlier A."/>
            <person name="Qi S."/>
        </authorList>
    </citation>
    <scope>NUCLEOTIDE SEQUENCE [LARGE SCALE GENOMIC DNA]</scope>
    <source>
        <strain evidence="1 2">LMG 31457</strain>
    </source>
</reference>
<gene>
    <name evidence="1" type="ORF">GC097_00370</name>
</gene>
<organism evidence="1 2">
    <name type="scientific">Paenibacillus planticolens</name>
    <dbReference type="NCBI Taxonomy" id="2654976"/>
    <lineage>
        <taxon>Bacteria</taxon>
        <taxon>Bacillati</taxon>
        <taxon>Bacillota</taxon>
        <taxon>Bacilli</taxon>
        <taxon>Bacillales</taxon>
        <taxon>Paenibacillaceae</taxon>
        <taxon>Paenibacillus</taxon>
    </lineage>
</organism>
<protein>
    <recommendedName>
        <fullName evidence="3">Phage protein</fullName>
    </recommendedName>
</protein>
<dbReference type="Proteomes" id="UP000618579">
    <property type="component" value="Unassembled WGS sequence"/>
</dbReference>
<comment type="caution">
    <text evidence="1">The sequence shown here is derived from an EMBL/GenBank/DDBJ whole genome shotgun (WGS) entry which is preliminary data.</text>
</comment>
<accession>A0ABX1ZF36</accession>
<keyword evidence="2" id="KW-1185">Reference proteome</keyword>
<dbReference type="EMBL" id="WHNZ01000004">
    <property type="protein sequence ID" value="NOU98480.1"/>
    <property type="molecule type" value="Genomic_DNA"/>
</dbReference>
<evidence type="ECO:0008006" key="3">
    <source>
        <dbReference type="Google" id="ProtNLM"/>
    </source>
</evidence>
<name>A0ABX1ZF36_9BACL</name>